<feature type="chain" id="PRO_5019842415" evidence="3">
    <location>
        <begin position="17"/>
        <end position="119"/>
    </location>
</feature>
<dbReference type="AlphaFoldDB" id="A0A482VUQ4"/>
<dbReference type="OrthoDB" id="6348134at2759"/>
<organism evidence="4 5">
    <name type="scientific">Asbolus verrucosus</name>
    <name type="common">Desert ironclad beetle</name>
    <dbReference type="NCBI Taxonomy" id="1661398"/>
    <lineage>
        <taxon>Eukaryota</taxon>
        <taxon>Metazoa</taxon>
        <taxon>Ecdysozoa</taxon>
        <taxon>Arthropoda</taxon>
        <taxon>Hexapoda</taxon>
        <taxon>Insecta</taxon>
        <taxon>Pterygota</taxon>
        <taxon>Neoptera</taxon>
        <taxon>Endopterygota</taxon>
        <taxon>Coleoptera</taxon>
        <taxon>Polyphaga</taxon>
        <taxon>Cucujiformia</taxon>
        <taxon>Tenebrionidae</taxon>
        <taxon>Pimeliinae</taxon>
        <taxon>Asbolus</taxon>
    </lineage>
</organism>
<evidence type="ECO:0000256" key="1">
    <source>
        <dbReference type="ARBA" id="ARBA00022460"/>
    </source>
</evidence>
<dbReference type="PANTHER" id="PTHR12236">
    <property type="entry name" value="STRUCTURAL CONTITUENT OF CUTICLE"/>
    <property type="match status" value="1"/>
</dbReference>
<dbReference type="InterPro" id="IPR031311">
    <property type="entry name" value="CHIT_BIND_RR_consensus"/>
</dbReference>
<dbReference type="InterPro" id="IPR000618">
    <property type="entry name" value="Insect_cuticle"/>
</dbReference>
<evidence type="ECO:0000256" key="3">
    <source>
        <dbReference type="SAM" id="SignalP"/>
    </source>
</evidence>
<dbReference type="EMBL" id="QDEB01061531">
    <property type="protein sequence ID" value="RZC36480.1"/>
    <property type="molecule type" value="Genomic_DNA"/>
</dbReference>
<dbReference type="PANTHER" id="PTHR12236:SF75">
    <property type="entry name" value="CUTICULAR PROTEIN 62BB, ISOFORM A"/>
    <property type="match status" value="1"/>
</dbReference>
<protein>
    <submittedName>
        <fullName evidence="4">Chitin bind 4 domain containing protein</fullName>
    </submittedName>
</protein>
<keyword evidence="3" id="KW-0732">Signal</keyword>
<dbReference type="GO" id="GO:0031012">
    <property type="term" value="C:extracellular matrix"/>
    <property type="evidence" value="ECO:0007669"/>
    <property type="project" value="TreeGrafter"/>
</dbReference>
<dbReference type="GO" id="GO:0005615">
    <property type="term" value="C:extracellular space"/>
    <property type="evidence" value="ECO:0007669"/>
    <property type="project" value="TreeGrafter"/>
</dbReference>
<accession>A0A482VUQ4</accession>
<keyword evidence="1 2" id="KW-0193">Cuticle</keyword>
<evidence type="ECO:0000256" key="2">
    <source>
        <dbReference type="PROSITE-ProRule" id="PRU00497"/>
    </source>
</evidence>
<reference evidence="4 5" key="1">
    <citation type="submission" date="2017-03" db="EMBL/GenBank/DDBJ databases">
        <title>Genome of the blue death feigning beetle - Asbolus verrucosus.</title>
        <authorList>
            <person name="Rider S.D."/>
        </authorList>
    </citation>
    <scope>NUCLEOTIDE SEQUENCE [LARGE SCALE GENOMIC DNA]</scope>
    <source>
        <strain evidence="4">Butters</strain>
        <tissue evidence="4">Head and leg muscle</tissue>
    </source>
</reference>
<dbReference type="InterPro" id="IPR051217">
    <property type="entry name" value="Insect_Cuticle_Struc_Prot"/>
</dbReference>
<dbReference type="Pfam" id="PF00379">
    <property type="entry name" value="Chitin_bind_4"/>
    <property type="match status" value="1"/>
</dbReference>
<dbReference type="PROSITE" id="PS00233">
    <property type="entry name" value="CHIT_BIND_RR_1"/>
    <property type="match status" value="1"/>
</dbReference>
<dbReference type="PROSITE" id="PS51155">
    <property type="entry name" value="CHIT_BIND_RR_2"/>
    <property type="match status" value="1"/>
</dbReference>
<dbReference type="STRING" id="1661398.A0A482VUQ4"/>
<keyword evidence="5" id="KW-1185">Reference proteome</keyword>
<evidence type="ECO:0000313" key="4">
    <source>
        <dbReference type="EMBL" id="RZC36480.1"/>
    </source>
</evidence>
<comment type="caution">
    <text evidence="4">The sequence shown here is derived from an EMBL/GenBank/DDBJ whole genome shotgun (WGS) entry which is preliminary data.</text>
</comment>
<sequence>MRVVLVVMIYLHCASSDEGSYSYHKFRGPVSGQIHQILVPDHNQNRYHTVDYVAKPDYLYSYGVEDPETGNSQRHKEMRDGDAVIGEYKVLQADGVMRIVKYTADGQNGFRATIQYEKP</sequence>
<dbReference type="Proteomes" id="UP000292052">
    <property type="component" value="Unassembled WGS sequence"/>
</dbReference>
<feature type="signal peptide" evidence="3">
    <location>
        <begin position="1"/>
        <end position="16"/>
    </location>
</feature>
<name>A0A482VUQ4_ASBVE</name>
<dbReference type="GO" id="GO:0042302">
    <property type="term" value="F:structural constituent of cuticle"/>
    <property type="evidence" value="ECO:0007669"/>
    <property type="project" value="UniProtKB-UniRule"/>
</dbReference>
<gene>
    <name evidence="4" type="ORF">BDFB_010766</name>
</gene>
<proteinExistence type="predicted"/>
<evidence type="ECO:0000313" key="5">
    <source>
        <dbReference type="Proteomes" id="UP000292052"/>
    </source>
</evidence>